<name>A0AAI8YNJ2_9PEZI</name>
<evidence type="ECO:0000259" key="2">
    <source>
        <dbReference type="Pfam" id="PF24852"/>
    </source>
</evidence>
<dbReference type="PANTHER" id="PTHR42339">
    <property type="entry name" value="HISTONE H1"/>
    <property type="match status" value="1"/>
</dbReference>
<comment type="caution">
    <text evidence="3">The sequence shown here is derived from an EMBL/GenBank/DDBJ whole genome shotgun (WGS) entry which is preliminary data.</text>
</comment>
<feature type="domain" description="DUF7726" evidence="2">
    <location>
        <begin position="52"/>
        <end position="123"/>
    </location>
</feature>
<accession>A0AAI8YNJ2</accession>
<reference evidence="3" key="1">
    <citation type="submission" date="2023-10" db="EMBL/GenBank/DDBJ databases">
        <authorList>
            <person name="Hackl T."/>
        </authorList>
    </citation>
    <scope>NUCLEOTIDE SEQUENCE</scope>
</reference>
<keyword evidence="4" id="KW-1185">Reference proteome</keyword>
<protein>
    <submittedName>
        <fullName evidence="3">Uu.00g067910.m01.CDS01</fullName>
    </submittedName>
</protein>
<evidence type="ECO:0000313" key="3">
    <source>
        <dbReference type="EMBL" id="CAJ2511166.1"/>
    </source>
</evidence>
<dbReference type="Proteomes" id="UP001295740">
    <property type="component" value="Unassembled WGS sequence"/>
</dbReference>
<sequence length="294" mass="32710">MTSIPARQPLAAVSKNVVITPAATAGKNPANKRKASDEPREEVDIDDDRCQEVDISCDRVRTKIRDFIASGEMKAGEFQKAIGANSKSYYSFMNQSGPFKGSGSCVYTNAFAFFKQRELNGIKAPKKPKVAKEVDELQHNVSFIELEGEAEGEVEVYDSCDGIRKKINRYLASTSITKAAFAREISKTYAGKKQVSAAVLSSFLAKNGVLTGNTSAAFYASYVFFEKIRIRDGKPKSEFRLDMEDEWIVPEPYSRWDKPGVDLKTLFDKVSYIIPVGRPGPYMNKYGKVRSSGW</sequence>
<dbReference type="InterPro" id="IPR056143">
    <property type="entry name" value="DUF7726"/>
</dbReference>
<dbReference type="PANTHER" id="PTHR42339:SF1">
    <property type="entry name" value="HISTONE H1"/>
    <property type="match status" value="1"/>
</dbReference>
<organism evidence="3 4">
    <name type="scientific">Anthostomella pinea</name>
    <dbReference type="NCBI Taxonomy" id="933095"/>
    <lineage>
        <taxon>Eukaryota</taxon>
        <taxon>Fungi</taxon>
        <taxon>Dikarya</taxon>
        <taxon>Ascomycota</taxon>
        <taxon>Pezizomycotina</taxon>
        <taxon>Sordariomycetes</taxon>
        <taxon>Xylariomycetidae</taxon>
        <taxon>Xylariales</taxon>
        <taxon>Xylariaceae</taxon>
        <taxon>Anthostomella</taxon>
    </lineage>
</organism>
<dbReference type="Pfam" id="PF24852">
    <property type="entry name" value="DUF7726"/>
    <property type="match status" value="2"/>
</dbReference>
<proteinExistence type="predicted"/>
<dbReference type="AlphaFoldDB" id="A0AAI8YNJ2"/>
<dbReference type="EMBL" id="CAUWAG010000018">
    <property type="protein sequence ID" value="CAJ2511166.1"/>
    <property type="molecule type" value="Genomic_DNA"/>
</dbReference>
<evidence type="ECO:0000313" key="4">
    <source>
        <dbReference type="Proteomes" id="UP001295740"/>
    </source>
</evidence>
<evidence type="ECO:0000256" key="1">
    <source>
        <dbReference type="SAM" id="MobiDB-lite"/>
    </source>
</evidence>
<gene>
    <name evidence="3" type="ORF">KHLLAP_LOCUS11634</name>
</gene>
<feature type="region of interest" description="Disordered" evidence="1">
    <location>
        <begin position="22"/>
        <end position="46"/>
    </location>
</feature>
<feature type="domain" description="DUF7726" evidence="2">
    <location>
        <begin position="155"/>
        <end position="234"/>
    </location>
</feature>